<dbReference type="InterPro" id="IPR025110">
    <property type="entry name" value="AMP-bd_C"/>
</dbReference>
<proteinExistence type="predicted"/>
<evidence type="ECO:0000256" key="1">
    <source>
        <dbReference type="ARBA" id="ARBA00022450"/>
    </source>
</evidence>
<dbReference type="InterPro" id="IPR036736">
    <property type="entry name" value="ACP-like_sf"/>
</dbReference>
<evidence type="ECO:0000313" key="5">
    <source>
        <dbReference type="EMBL" id="GAA5008871.1"/>
    </source>
</evidence>
<feature type="region of interest" description="Disordered" evidence="3">
    <location>
        <begin position="848"/>
        <end position="873"/>
    </location>
</feature>
<dbReference type="Gene3D" id="3.40.710.10">
    <property type="entry name" value="DD-peptidase/beta-lactamase superfamily"/>
    <property type="match status" value="1"/>
</dbReference>
<dbReference type="Gene3D" id="3.40.50.980">
    <property type="match status" value="2"/>
</dbReference>
<dbReference type="InterPro" id="IPR012338">
    <property type="entry name" value="Beta-lactam/transpept-like"/>
</dbReference>
<feature type="compositionally biased region" description="Basic and acidic residues" evidence="3">
    <location>
        <begin position="858"/>
        <end position="869"/>
    </location>
</feature>
<dbReference type="PROSITE" id="PS00012">
    <property type="entry name" value="PHOSPHOPANTETHEINE"/>
    <property type="match status" value="1"/>
</dbReference>
<feature type="compositionally biased region" description="Low complexity" evidence="3">
    <location>
        <begin position="636"/>
        <end position="659"/>
    </location>
</feature>
<feature type="region of interest" description="Disordered" evidence="3">
    <location>
        <begin position="120"/>
        <end position="144"/>
    </location>
</feature>
<protein>
    <recommendedName>
        <fullName evidence="4">Carrier domain-containing protein</fullName>
    </recommendedName>
</protein>
<evidence type="ECO:0000259" key="4">
    <source>
        <dbReference type="PROSITE" id="PS50075"/>
    </source>
</evidence>
<keyword evidence="1" id="KW-0596">Phosphopantetheine</keyword>
<dbReference type="InterPro" id="IPR006162">
    <property type="entry name" value="Ppantetheine_attach_site"/>
</dbReference>
<dbReference type="PANTHER" id="PTHR45527:SF1">
    <property type="entry name" value="FATTY ACID SYNTHASE"/>
    <property type="match status" value="1"/>
</dbReference>
<dbReference type="InterPro" id="IPR045851">
    <property type="entry name" value="AMP-bd_C_sf"/>
</dbReference>
<dbReference type="Gene3D" id="1.10.1200.10">
    <property type="entry name" value="ACP-like"/>
    <property type="match status" value="1"/>
</dbReference>
<dbReference type="Proteomes" id="UP001501759">
    <property type="component" value="Unassembled WGS sequence"/>
</dbReference>
<name>A0ABP9ISY8_9ACTN</name>
<dbReference type="Pfam" id="PF00550">
    <property type="entry name" value="PP-binding"/>
    <property type="match status" value="1"/>
</dbReference>
<dbReference type="SUPFAM" id="SSF56601">
    <property type="entry name" value="beta-lactamase/transpeptidase-like"/>
    <property type="match status" value="1"/>
</dbReference>
<feature type="region of interest" description="Disordered" evidence="3">
    <location>
        <begin position="615"/>
        <end position="659"/>
    </location>
</feature>
<evidence type="ECO:0000256" key="2">
    <source>
        <dbReference type="ARBA" id="ARBA00022553"/>
    </source>
</evidence>
<feature type="domain" description="Carrier" evidence="4">
    <location>
        <begin position="544"/>
        <end position="618"/>
    </location>
</feature>
<dbReference type="Pfam" id="PF00144">
    <property type="entry name" value="Beta-lactamase"/>
    <property type="match status" value="1"/>
</dbReference>
<dbReference type="InterPro" id="IPR001466">
    <property type="entry name" value="Beta-lactam-related"/>
</dbReference>
<dbReference type="PROSITE" id="PS50075">
    <property type="entry name" value="CARRIER"/>
    <property type="match status" value="1"/>
</dbReference>
<organism evidence="5 6">
    <name type="scientific">Streptomyces siamensis</name>
    <dbReference type="NCBI Taxonomy" id="1274986"/>
    <lineage>
        <taxon>Bacteria</taxon>
        <taxon>Bacillati</taxon>
        <taxon>Actinomycetota</taxon>
        <taxon>Actinomycetes</taxon>
        <taxon>Kitasatosporales</taxon>
        <taxon>Streptomycetaceae</taxon>
        <taxon>Streptomyces</taxon>
    </lineage>
</organism>
<dbReference type="NCBIfam" id="TIGR01733">
    <property type="entry name" value="AA-adenyl-dom"/>
    <property type="match status" value="1"/>
</dbReference>
<dbReference type="SUPFAM" id="SSF56801">
    <property type="entry name" value="Acetyl-CoA synthetase-like"/>
    <property type="match status" value="1"/>
</dbReference>
<keyword evidence="6" id="KW-1185">Reference proteome</keyword>
<keyword evidence="2" id="KW-0597">Phosphoprotein</keyword>
<dbReference type="Gene3D" id="2.30.38.10">
    <property type="entry name" value="Luciferase, Domain 3"/>
    <property type="match status" value="1"/>
</dbReference>
<dbReference type="Pfam" id="PF00501">
    <property type="entry name" value="AMP-binding"/>
    <property type="match status" value="1"/>
</dbReference>
<dbReference type="PANTHER" id="PTHR45527">
    <property type="entry name" value="NONRIBOSOMAL PEPTIDE SYNTHETASE"/>
    <property type="match status" value="1"/>
</dbReference>
<dbReference type="InterPro" id="IPR000873">
    <property type="entry name" value="AMP-dep_synth/lig_dom"/>
</dbReference>
<comment type="caution">
    <text evidence="5">The sequence shown here is derived from an EMBL/GenBank/DDBJ whole genome shotgun (WGS) entry which is preliminary data.</text>
</comment>
<dbReference type="Pfam" id="PF13193">
    <property type="entry name" value="AMP-binding_C"/>
    <property type="match status" value="1"/>
</dbReference>
<evidence type="ECO:0000313" key="6">
    <source>
        <dbReference type="Proteomes" id="UP001501759"/>
    </source>
</evidence>
<evidence type="ECO:0000256" key="3">
    <source>
        <dbReference type="SAM" id="MobiDB-lite"/>
    </source>
</evidence>
<accession>A0ABP9ISY8</accession>
<gene>
    <name evidence="5" type="ORF">GCM10023335_27750</name>
</gene>
<dbReference type="SUPFAM" id="SSF47336">
    <property type="entry name" value="ACP-like"/>
    <property type="match status" value="1"/>
</dbReference>
<dbReference type="InterPro" id="IPR010071">
    <property type="entry name" value="AA_adenyl_dom"/>
</dbReference>
<dbReference type="EMBL" id="BAABKB010000007">
    <property type="protein sequence ID" value="GAA5008871.1"/>
    <property type="molecule type" value="Genomic_DNA"/>
</dbReference>
<dbReference type="RefSeq" id="WP_345647115.1">
    <property type="nucleotide sequence ID" value="NZ_BAABKB010000007.1"/>
</dbReference>
<dbReference type="Gene3D" id="3.30.300.30">
    <property type="match status" value="1"/>
</dbReference>
<dbReference type="InterPro" id="IPR009081">
    <property type="entry name" value="PP-bd_ACP"/>
</dbReference>
<sequence length="989" mass="103783">MSNPRQGPRRVHEVFASAAAARPDAVAVEARDGSLTYGELDRQANRVAHRLRAAGVGTDAVVGVLLRRRRGLLPVLLGIWKAGGSHLPLDPALPRERLAYMLRAAGARLVVTETDLADRIGDASTGVPRPDGPSEAPEDGVPAADGGAYEGVLLDLETPGEREEIGRQPDTPPDLGAPDALQLGLAYTLFTSGSTGRPKGVQIAHRSLLNLLFSMRERFEAGPAHTWLAATSLSFDISAAELYLPLVTGGRIVLAGDEETGDSGALLELIDGRGVTHVQATPAGWKLLRAAGFAHRPVTAITTGEACPPPLARELHGHVDRLVDLYGPTETTIWATGWEVEGGADTVPIGRPIHNMRAYVLDAALQPVPVGVVGELYLGGAGVARGYVGRPALTAERFLPEPFGGPPGSRMYRTGDLARHRADGQLEYLGREDHQVKIRGYRIELGEIEERLRLREGVRDAVVVVREDAGGEKWLAAYVAVDGVSGPDQEALRGGLAAELPAYMVPAAFVLLDELPLSAAGKIDRKALPVPGRSALVADRAYVAPRTPVERLLADVCTEVLGVPDVGVRDRLADLGADSMRIVHVLAAARRAGLALSLRMLLDNGTIEDLATALDAGAPDGTSSGTVDGAPRDTARTTTAGTSTTTAPTTRKTTKMTTADARALSAGEVERVMAEHRVPGAAVAVLRDGEAVAVGAHGVRSVETGAPVTLRTRFQAGSISKHVTAYAALRLADRGVLDLDADLDTVLIGRTLPRAAGGRSVTLRQCLSNTSGLAGTSATWWRPDEAMPSLTGILDEVRAEHEPGAQFRKEGAQWAVVEQVLADVMGRDFDKAVQELVFEPLGMRDSAFGAPGSPDAAAGHDQHGRELSGGHRVRPVRAGSGLWSTAADLAAFAGALRRAHQGLSDLLSARLAGAMLTEAFPGSFYGLGTVVDATPGEPEFGHGGQTAGFRALTSVRLRSGTGCVVMTNSDNGKEVHRAVAAALGRIISA</sequence>
<reference evidence="6" key="1">
    <citation type="journal article" date="2019" name="Int. J. Syst. Evol. Microbiol.">
        <title>The Global Catalogue of Microorganisms (GCM) 10K type strain sequencing project: providing services to taxonomists for standard genome sequencing and annotation.</title>
        <authorList>
            <consortium name="The Broad Institute Genomics Platform"/>
            <consortium name="The Broad Institute Genome Sequencing Center for Infectious Disease"/>
            <person name="Wu L."/>
            <person name="Ma J."/>
        </authorList>
    </citation>
    <scope>NUCLEOTIDE SEQUENCE [LARGE SCALE GENOMIC DNA]</scope>
    <source>
        <strain evidence="6">JCM 18409</strain>
    </source>
</reference>